<gene>
    <name evidence="1" type="ORF">V5799_014652</name>
</gene>
<keyword evidence="2" id="KW-1185">Reference proteome</keyword>
<reference evidence="1 2" key="1">
    <citation type="journal article" date="2023" name="Arcadia Sci">
        <title>De novo assembly of a long-read Amblyomma americanum tick genome.</title>
        <authorList>
            <person name="Chou S."/>
            <person name="Poskanzer K.E."/>
            <person name="Rollins M."/>
            <person name="Thuy-Boun P.S."/>
        </authorList>
    </citation>
    <scope>NUCLEOTIDE SEQUENCE [LARGE SCALE GENOMIC DNA]</scope>
    <source>
        <strain evidence="1">F_SG_1</strain>
        <tissue evidence="1">Salivary glands</tissue>
    </source>
</reference>
<name>A0AAQ4E2E2_AMBAM</name>
<dbReference type="Proteomes" id="UP001321473">
    <property type="component" value="Unassembled WGS sequence"/>
</dbReference>
<evidence type="ECO:0000313" key="1">
    <source>
        <dbReference type="EMBL" id="KAK8768882.1"/>
    </source>
</evidence>
<accession>A0AAQ4E2E2</accession>
<organism evidence="1 2">
    <name type="scientific">Amblyomma americanum</name>
    <name type="common">Lone star tick</name>
    <dbReference type="NCBI Taxonomy" id="6943"/>
    <lineage>
        <taxon>Eukaryota</taxon>
        <taxon>Metazoa</taxon>
        <taxon>Ecdysozoa</taxon>
        <taxon>Arthropoda</taxon>
        <taxon>Chelicerata</taxon>
        <taxon>Arachnida</taxon>
        <taxon>Acari</taxon>
        <taxon>Parasitiformes</taxon>
        <taxon>Ixodida</taxon>
        <taxon>Ixodoidea</taxon>
        <taxon>Ixodidae</taxon>
        <taxon>Amblyomminae</taxon>
        <taxon>Amblyomma</taxon>
    </lineage>
</organism>
<proteinExistence type="predicted"/>
<dbReference type="AlphaFoldDB" id="A0AAQ4E2E2"/>
<comment type="caution">
    <text evidence="1">The sequence shown here is derived from an EMBL/GenBank/DDBJ whole genome shotgun (WGS) entry which is preliminary data.</text>
</comment>
<dbReference type="EMBL" id="JARKHS020023318">
    <property type="protein sequence ID" value="KAK8768882.1"/>
    <property type="molecule type" value="Genomic_DNA"/>
</dbReference>
<evidence type="ECO:0000313" key="2">
    <source>
        <dbReference type="Proteomes" id="UP001321473"/>
    </source>
</evidence>
<sequence>MICDITATRAHLDSAYPRVALRGVLLFGGSADDARNWLSFSGAKDQPVLYADGSCILTGTYNKNGNWCQAFIATENSSNTKGRFSRLGMDVPGQVPVFSTYCSDPQ</sequence>
<protein>
    <submittedName>
        <fullName evidence="1">Uncharacterized protein</fullName>
    </submittedName>
</protein>